<feature type="domain" description="PASTA" evidence="1">
    <location>
        <begin position="64"/>
        <end position="129"/>
    </location>
</feature>
<dbReference type="EMBL" id="JBHSIU010000130">
    <property type="protein sequence ID" value="MFC5007544.1"/>
    <property type="molecule type" value="Genomic_DNA"/>
</dbReference>
<evidence type="ECO:0000313" key="3">
    <source>
        <dbReference type="Proteomes" id="UP001595912"/>
    </source>
</evidence>
<dbReference type="InterPro" id="IPR005543">
    <property type="entry name" value="PASTA_dom"/>
</dbReference>
<evidence type="ECO:0000313" key="2">
    <source>
        <dbReference type="EMBL" id="MFC5007544.1"/>
    </source>
</evidence>
<comment type="caution">
    <text evidence="2">The sequence shown here is derived from an EMBL/GenBank/DDBJ whole genome shotgun (WGS) entry which is preliminary data.</text>
</comment>
<keyword evidence="3" id="KW-1185">Reference proteome</keyword>
<dbReference type="Gene3D" id="3.30.10.20">
    <property type="match status" value="1"/>
</dbReference>
<protein>
    <submittedName>
        <fullName evidence="2">PASTA domain-containing protein</fullName>
    </submittedName>
</protein>
<dbReference type="RefSeq" id="WP_380128971.1">
    <property type="nucleotide sequence ID" value="NZ_JBHSIU010000130.1"/>
</dbReference>
<gene>
    <name evidence="2" type="ORF">ACFPIJ_58280</name>
</gene>
<sequence>MDPRQKPGTTCPLAGGTPLFAQRVTPVTFLYCQPGDTFPAYSRRPRVPLVRVRIGRSAAVNLSSISLTLVPNLTGKSPTEAATELRAAGLELGVIREVGPSGSMIVLEQSTLPLTVAPRGTRVNLLVGVA</sequence>
<accession>A0ABV9WHF3</accession>
<dbReference type="SMART" id="SM00740">
    <property type="entry name" value="PASTA"/>
    <property type="match status" value="1"/>
</dbReference>
<evidence type="ECO:0000259" key="1">
    <source>
        <dbReference type="PROSITE" id="PS51178"/>
    </source>
</evidence>
<dbReference type="PROSITE" id="PS51178">
    <property type="entry name" value="PASTA"/>
    <property type="match status" value="1"/>
</dbReference>
<dbReference type="Pfam" id="PF03793">
    <property type="entry name" value="PASTA"/>
    <property type="match status" value="1"/>
</dbReference>
<organism evidence="2 3">
    <name type="scientific">Dactylosporangium cerinum</name>
    <dbReference type="NCBI Taxonomy" id="1434730"/>
    <lineage>
        <taxon>Bacteria</taxon>
        <taxon>Bacillati</taxon>
        <taxon>Actinomycetota</taxon>
        <taxon>Actinomycetes</taxon>
        <taxon>Micromonosporales</taxon>
        <taxon>Micromonosporaceae</taxon>
        <taxon>Dactylosporangium</taxon>
    </lineage>
</organism>
<dbReference type="Proteomes" id="UP001595912">
    <property type="component" value="Unassembled WGS sequence"/>
</dbReference>
<dbReference type="CDD" id="cd06577">
    <property type="entry name" value="PASTA_pknB"/>
    <property type="match status" value="1"/>
</dbReference>
<proteinExistence type="predicted"/>
<reference evidence="3" key="1">
    <citation type="journal article" date="2019" name="Int. J. Syst. Evol. Microbiol.">
        <title>The Global Catalogue of Microorganisms (GCM) 10K type strain sequencing project: providing services to taxonomists for standard genome sequencing and annotation.</title>
        <authorList>
            <consortium name="The Broad Institute Genomics Platform"/>
            <consortium name="The Broad Institute Genome Sequencing Center for Infectious Disease"/>
            <person name="Wu L."/>
            <person name="Ma J."/>
        </authorList>
    </citation>
    <scope>NUCLEOTIDE SEQUENCE [LARGE SCALE GENOMIC DNA]</scope>
    <source>
        <strain evidence="3">CGMCC 4.7152</strain>
    </source>
</reference>
<name>A0ABV9WHF3_9ACTN</name>